<proteinExistence type="predicted"/>
<dbReference type="SMART" id="SM00388">
    <property type="entry name" value="HisKA"/>
    <property type="match status" value="1"/>
</dbReference>
<dbReference type="SUPFAM" id="SSF52172">
    <property type="entry name" value="CheY-like"/>
    <property type="match status" value="1"/>
</dbReference>
<dbReference type="GO" id="GO:0043565">
    <property type="term" value="F:sequence-specific DNA binding"/>
    <property type="evidence" value="ECO:0007669"/>
    <property type="project" value="InterPro"/>
</dbReference>
<keyword evidence="5 16" id="KW-0418">Kinase</keyword>
<accession>F9D462</accession>
<dbReference type="InterPro" id="IPR009057">
    <property type="entry name" value="Homeodomain-like_sf"/>
</dbReference>
<keyword evidence="6" id="KW-0805">Transcription regulation</keyword>
<feature type="modified residue" description="4-aspartylphosphate" evidence="9">
    <location>
        <position position="1140"/>
    </location>
</feature>
<dbReference type="PANTHER" id="PTHR43547:SF2">
    <property type="entry name" value="HYBRID SIGNAL TRANSDUCTION HISTIDINE KINASE C"/>
    <property type="match status" value="1"/>
</dbReference>
<evidence type="ECO:0000256" key="4">
    <source>
        <dbReference type="ARBA" id="ARBA00022679"/>
    </source>
</evidence>
<dbReference type="PRINTS" id="PR00344">
    <property type="entry name" value="BCTRLSENSOR"/>
</dbReference>
<dbReference type="Pfam" id="PF12833">
    <property type="entry name" value="HTH_18"/>
    <property type="match status" value="1"/>
</dbReference>
<evidence type="ECO:0000313" key="18">
    <source>
        <dbReference type="Proteomes" id="UP000010862"/>
    </source>
</evidence>
<keyword evidence="3 9" id="KW-0597">Phosphoprotein</keyword>
<evidence type="ECO:0000256" key="6">
    <source>
        <dbReference type="ARBA" id="ARBA00023015"/>
    </source>
</evidence>
<evidence type="ECO:0000256" key="8">
    <source>
        <dbReference type="ARBA" id="ARBA00023163"/>
    </source>
</evidence>
<dbReference type="EMBL" id="AFPW01000023">
    <property type="protein sequence ID" value="EGQ14105.1"/>
    <property type="molecule type" value="Genomic_DNA"/>
</dbReference>
<evidence type="ECO:0000259" key="12">
    <source>
        <dbReference type="PROSITE" id="PS01124"/>
    </source>
</evidence>
<dbReference type="Proteomes" id="UP000010862">
    <property type="component" value="Chromosome 2"/>
</dbReference>
<dbReference type="InterPro" id="IPR036097">
    <property type="entry name" value="HisK_dim/P_sf"/>
</dbReference>
<dbReference type="PROSITE" id="PS00041">
    <property type="entry name" value="HTH_ARAC_FAMILY_1"/>
    <property type="match status" value="1"/>
</dbReference>
<dbReference type="GO" id="GO:0000155">
    <property type="term" value="F:phosphorelay sensor kinase activity"/>
    <property type="evidence" value="ECO:0007669"/>
    <property type="project" value="InterPro"/>
</dbReference>
<dbReference type="STRING" id="908937.Prede_2683"/>
<dbReference type="InterPro" id="IPR013783">
    <property type="entry name" value="Ig-like_fold"/>
</dbReference>
<feature type="domain" description="Histidine kinase" evidence="13">
    <location>
        <begin position="828"/>
        <end position="1051"/>
    </location>
</feature>
<evidence type="ECO:0000259" key="13">
    <source>
        <dbReference type="PROSITE" id="PS50109"/>
    </source>
</evidence>
<dbReference type="SMART" id="SM00448">
    <property type="entry name" value="REC"/>
    <property type="match status" value="1"/>
</dbReference>
<dbReference type="EMBL" id="CP003369">
    <property type="protein sequence ID" value="AGB29909.1"/>
    <property type="molecule type" value="Genomic_DNA"/>
</dbReference>
<dbReference type="InterPro" id="IPR011006">
    <property type="entry name" value="CheY-like_superfamily"/>
</dbReference>
<evidence type="ECO:0000313" key="16">
    <source>
        <dbReference type="EMBL" id="EGQ14105.1"/>
    </source>
</evidence>
<dbReference type="eggNOG" id="COG0745">
    <property type="taxonomic scope" value="Bacteria"/>
</dbReference>
<reference evidence="16 17" key="1">
    <citation type="submission" date="2011-04" db="EMBL/GenBank/DDBJ databases">
        <authorList>
            <person name="Muzny D."/>
            <person name="Qin X."/>
            <person name="Deng J."/>
            <person name="Jiang H."/>
            <person name="Liu Y."/>
            <person name="Qu J."/>
            <person name="Song X.-Z."/>
            <person name="Zhang L."/>
            <person name="Thornton R."/>
            <person name="Coyle M."/>
            <person name="Francisco L."/>
            <person name="Jackson L."/>
            <person name="Javaid M."/>
            <person name="Korchina V."/>
            <person name="Kovar C."/>
            <person name="Mata R."/>
            <person name="Mathew T."/>
            <person name="Ngo R."/>
            <person name="Nguyen L."/>
            <person name="Nguyen N."/>
            <person name="Okwuonu G."/>
            <person name="Ongeri F."/>
            <person name="Pham C."/>
            <person name="Simmons D."/>
            <person name="Wilczek-Boney K."/>
            <person name="Hale W."/>
            <person name="Jakkamsetti A."/>
            <person name="Pham P."/>
            <person name="Ruth R."/>
            <person name="San Lucas F."/>
            <person name="Warren J."/>
            <person name="Zhang J."/>
            <person name="Zhao Z."/>
            <person name="Zhou C."/>
            <person name="Zhu D."/>
            <person name="Lee S."/>
            <person name="Bess C."/>
            <person name="Blankenburg K."/>
            <person name="Forbes L."/>
            <person name="Fu Q."/>
            <person name="Gubbala S."/>
            <person name="Hirani K."/>
            <person name="Jayaseelan J.C."/>
            <person name="Lara F."/>
            <person name="Munidasa M."/>
            <person name="Palculict T."/>
            <person name="Patil S."/>
            <person name="Pu L.-L."/>
            <person name="Saada N."/>
            <person name="Tang L."/>
            <person name="Weissenberger G."/>
            <person name="Zhu Y."/>
            <person name="Hemphill L."/>
            <person name="Shang Y."/>
            <person name="Youmans B."/>
            <person name="Ayvaz T."/>
            <person name="Ross M."/>
            <person name="Santibanez J."/>
            <person name="Aqrawi P."/>
            <person name="Gross S."/>
            <person name="Joshi V."/>
            <person name="Fowler G."/>
            <person name="Nazareth L."/>
            <person name="Reid J."/>
            <person name="Worley K."/>
            <person name="Petrosino J."/>
            <person name="Highlander S."/>
            <person name="Gibbs R."/>
        </authorList>
    </citation>
    <scope>NUCLEOTIDE SEQUENCE [LARGE SCALE GENOMIC DNA]</scope>
    <source>
        <strain evidence="16 17">DSM 3688</strain>
    </source>
</reference>
<dbReference type="OrthoDB" id="717811at2"/>
<dbReference type="PANTHER" id="PTHR43547">
    <property type="entry name" value="TWO-COMPONENT HISTIDINE KINASE"/>
    <property type="match status" value="1"/>
</dbReference>
<dbReference type="Pfam" id="PF00072">
    <property type="entry name" value="Response_reg"/>
    <property type="match status" value="1"/>
</dbReference>
<evidence type="ECO:0000256" key="5">
    <source>
        <dbReference type="ARBA" id="ARBA00022777"/>
    </source>
</evidence>
<sequence length="1345" mass="150799">MPDAMKIRLRGLLLPCLAILALTIRAELHTECRNLSMEDGLPSDAVRNILQDKYGFIWLGTDAGLCRYDGTAIQTFRLPHAGTDQYISALCRLGDGILVGTVRGPMVYSYRTERFTPLAPTLRQTVTRFAIDADRYIWMVMPDAGIACYDANTRAIRHYPARLLGGIPGDIAIDGNRQVWALLRTTTHPGAGTLLRLNKARNRFEPQQLGLPHVENKAMDGKHAGPSLPGMALRPASDGGLYIGTWDQGLWQLSSNGSLRQILNPSLAGVGTHVHTLFEQSADRLLIGCEEGVVACNPRNGQWELQRLSSNRESTPQEKFVYSIMRDAEGGIWWGTFYGGVNYLSPVAHRFLTFRNTGMPGSLRGNIVGRFREDARHHVWVATDDGGLNCLVGNTFVSYPGEQQLSRYNVHALWPDGDQLWVGTYSKGIVRLDTRTGTLKPYRLAASPGSCYALHMDMRHQLWAATMEGIYRYDAQSDAFRLVRSLGALTMDIEEDRRNGTLWFATQGNGLWSYRPATRRWHHYLPTREPSSLLSADINCLRLIGRQLFIATADGLCALQLQTGKFRQIRLDGTHSNIRCIVPDGNDLWLSTAGGIVRWRPGADALVFNKYDGLPGGQFQANSGTRLADGRILFGSTRGCCAFRPEQLHTNTIAPPVFITGLSLFNQPVGTGSEKLPEPISQIDHIDLSASDDMVGFDFSSLSYCSPEKNRYAYKLEGFDDNWLYAGGRHHATYTNLPAGSYTFRVRATNNDGVWCSREARLRVVVHPPFYWSWPARILYLLLIGALINRYLYWRLRRSERRHQDELNRLREKNEMKIRDARLHFFTMIAHEIRTPITLIIGPLERLKEEWQDMSRNAGNDHTGHTLQVIDRNARRLLDLVNQLLDFNKVQRQSMQLRPQPENIRSIMQGVAVRFNPSMEQRGVKLTAIYPPDDFTAVVDREAVTKIISNLMNNALKYTRSRVELNCRPDGCQADGRPAFSISVSDDGMGIAPQDQARVFEAFYQAHDNKPGTGIGLSIVKELAQLHHGHVSVASTPGQGSTFTVTLPISQPDDVIGEEPQPLAAVADTPAPAPADTTSLPTPPPPSDDRPTVLIVEDDEDMRHFLVATFAHTYQVLTAEDGQAALELLTNHQVTLIVSDWMMPRMDGAEFCRHVRANRETSHIAFIMLTAKTDNESKTESMHCGADAYIEKPFSTKYLEACIGNLIEMRRRLMRKFANTPSEPISHMAKTPVDNDFLNRVNALIEDNMTNPGLCVPFLAERLNISRSGLFAKIKSLTDATPNELIQVVRLRRAAQLLGENRYRVNEVCFMVGFNSASYFSKCFQKQFGMKPADWPKTESSERRG</sequence>
<dbReference type="Proteomes" id="UP000007820">
    <property type="component" value="Unassembled WGS sequence"/>
</dbReference>
<keyword evidence="4" id="KW-0808">Transferase</keyword>
<dbReference type="SUPFAM" id="SSF101898">
    <property type="entry name" value="NHL repeat"/>
    <property type="match status" value="1"/>
</dbReference>
<evidence type="ECO:0000256" key="10">
    <source>
        <dbReference type="SAM" id="Coils"/>
    </source>
</evidence>
<dbReference type="HOGENOM" id="CLU_000445_28_1_10"/>
<organism evidence="16 17">
    <name type="scientific">Prevotella dentalis (strain ATCC 49559 / DSM 3688 / JCM 13448 / NCTC 12043 / ES 2772)</name>
    <name type="common">Mitsuokella dentalis</name>
    <dbReference type="NCBI Taxonomy" id="908937"/>
    <lineage>
        <taxon>Bacteria</taxon>
        <taxon>Pseudomonadati</taxon>
        <taxon>Bacteroidota</taxon>
        <taxon>Bacteroidia</taxon>
        <taxon>Bacteroidales</taxon>
        <taxon>Prevotellaceae</taxon>
        <taxon>Prevotella</taxon>
    </lineage>
</organism>
<dbReference type="Pfam" id="PF07495">
    <property type="entry name" value="Y_Y_Y"/>
    <property type="match status" value="1"/>
</dbReference>
<dbReference type="InterPro" id="IPR036890">
    <property type="entry name" value="HATPase_C_sf"/>
</dbReference>
<dbReference type="SMART" id="SM00342">
    <property type="entry name" value="HTH_ARAC"/>
    <property type="match status" value="1"/>
</dbReference>
<dbReference type="InterPro" id="IPR005467">
    <property type="entry name" value="His_kinase_dom"/>
</dbReference>
<dbReference type="InterPro" id="IPR003594">
    <property type="entry name" value="HATPase_dom"/>
</dbReference>
<dbReference type="CDD" id="cd00146">
    <property type="entry name" value="PKD"/>
    <property type="match status" value="1"/>
</dbReference>
<dbReference type="eggNOG" id="COG2205">
    <property type="taxonomic scope" value="Bacteria"/>
</dbReference>
<dbReference type="Gene3D" id="3.30.565.10">
    <property type="entry name" value="Histidine kinase-like ATPase, C-terminal domain"/>
    <property type="match status" value="1"/>
</dbReference>
<evidence type="ECO:0000256" key="11">
    <source>
        <dbReference type="SAM" id="MobiDB-lite"/>
    </source>
</evidence>
<dbReference type="InterPro" id="IPR004358">
    <property type="entry name" value="Sig_transdc_His_kin-like_C"/>
</dbReference>
<feature type="region of interest" description="Disordered" evidence="11">
    <location>
        <begin position="1066"/>
        <end position="1090"/>
    </location>
</feature>
<keyword evidence="10" id="KW-0175">Coiled coil</keyword>
<dbReference type="SMART" id="SM00387">
    <property type="entry name" value="HATPase_c"/>
    <property type="match status" value="1"/>
</dbReference>
<dbReference type="CDD" id="cd00082">
    <property type="entry name" value="HisKA"/>
    <property type="match status" value="1"/>
</dbReference>
<evidence type="ECO:0000313" key="17">
    <source>
        <dbReference type="Proteomes" id="UP000007820"/>
    </source>
</evidence>
<dbReference type="FunFam" id="3.30.565.10:FF:000006">
    <property type="entry name" value="Sensor histidine kinase WalK"/>
    <property type="match status" value="1"/>
</dbReference>
<feature type="coiled-coil region" evidence="10">
    <location>
        <begin position="793"/>
        <end position="820"/>
    </location>
</feature>
<dbReference type="InterPro" id="IPR001789">
    <property type="entry name" value="Sig_transdc_resp-reg_receiver"/>
</dbReference>
<dbReference type="KEGG" id="pdt:Prede_2683"/>
<dbReference type="PROSITE" id="PS01124">
    <property type="entry name" value="HTH_ARAC_FAMILY_2"/>
    <property type="match status" value="1"/>
</dbReference>
<dbReference type="InterPro" id="IPR011123">
    <property type="entry name" value="Y_Y_Y"/>
</dbReference>
<dbReference type="SUPFAM" id="SSF63829">
    <property type="entry name" value="Calcium-dependent phosphotriesterase"/>
    <property type="match status" value="2"/>
</dbReference>
<comment type="catalytic activity">
    <reaction evidence="1">
        <text>ATP + protein L-histidine = ADP + protein N-phospho-L-histidine.</text>
        <dbReference type="EC" id="2.7.13.3"/>
    </reaction>
</comment>
<feature type="domain" description="HTH araC/xylS-type" evidence="12">
    <location>
        <begin position="1239"/>
        <end position="1338"/>
    </location>
</feature>
<dbReference type="SUPFAM" id="SSF47384">
    <property type="entry name" value="Homodimeric domain of signal transducing histidine kinase"/>
    <property type="match status" value="1"/>
</dbReference>
<dbReference type="Pfam" id="PF07494">
    <property type="entry name" value="Reg_prop"/>
    <property type="match status" value="1"/>
</dbReference>
<dbReference type="Pfam" id="PF00512">
    <property type="entry name" value="HisKA"/>
    <property type="match status" value="1"/>
</dbReference>
<dbReference type="GO" id="GO:0003700">
    <property type="term" value="F:DNA-binding transcription factor activity"/>
    <property type="evidence" value="ECO:0007669"/>
    <property type="project" value="InterPro"/>
</dbReference>
<dbReference type="PROSITE" id="PS50109">
    <property type="entry name" value="HIS_KIN"/>
    <property type="match status" value="1"/>
</dbReference>
<dbReference type="InterPro" id="IPR011110">
    <property type="entry name" value="Reg_prop"/>
</dbReference>
<dbReference type="Gene3D" id="3.40.50.2300">
    <property type="match status" value="1"/>
</dbReference>
<dbReference type="Gene3D" id="2.60.40.10">
    <property type="entry name" value="Immunoglobulins"/>
    <property type="match status" value="1"/>
</dbReference>
<evidence type="ECO:0000256" key="7">
    <source>
        <dbReference type="ARBA" id="ARBA00023125"/>
    </source>
</evidence>
<dbReference type="InterPro" id="IPR018060">
    <property type="entry name" value="HTH_AraC"/>
</dbReference>
<dbReference type="PATRIC" id="fig|908937.9.peg.2844"/>
<dbReference type="Pfam" id="PF02518">
    <property type="entry name" value="HATPase_c"/>
    <property type="match status" value="1"/>
</dbReference>
<feature type="compositionally biased region" description="Low complexity" evidence="11">
    <location>
        <begin position="1066"/>
        <end position="1080"/>
    </location>
</feature>
<evidence type="ECO:0000256" key="2">
    <source>
        <dbReference type="ARBA" id="ARBA00012438"/>
    </source>
</evidence>
<dbReference type="EC" id="2.7.13.3" evidence="2"/>
<dbReference type="Gene3D" id="2.130.10.10">
    <property type="entry name" value="YVTN repeat-like/Quinoprotein amine dehydrogenase"/>
    <property type="match status" value="2"/>
</dbReference>
<protein>
    <recommendedName>
        <fullName evidence="2">histidine kinase</fullName>
        <ecNumber evidence="2">2.7.13.3</ecNumber>
    </recommendedName>
</protein>
<keyword evidence="8" id="KW-0804">Transcription</keyword>
<evidence type="ECO:0000259" key="14">
    <source>
        <dbReference type="PROSITE" id="PS50110"/>
    </source>
</evidence>
<dbReference type="SUPFAM" id="SSF55874">
    <property type="entry name" value="ATPase domain of HSP90 chaperone/DNA topoisomerase II/histidine kinase"/>
    <property type="match status" value="1"/>
</dbReference>
<dbReference type="eggNOG" id="COG3292">
    <property type="taxonomic scope" value="Bacteria"/>
</dbReference>
<dbReference type="FunFam" id="2.60.40.10:FF:000791">
    <property type="entry name" value="Two-component system sensor histidine kinase/response regulator"/>
    <property type="match status" value="1"/>
</dbReference>
<evidence type="ECO:0000313" key="15">
    <source>
        <dbReference type="EMBL" id="AGB29909.1"/>
    </source>
</evidence>
<dbReference type="PROSITE" id="PS50110">
    <property type="entry name" value="RESPONSE_REGULATORY"/>
    <property type="match status" value="1"/>
</dbReference>
<feature type="domain" description="Response regulatory" evidence="14">
    <location>
        <begin position="1092"/>
        <end position="1207"/>
    </location>
</feature>
<evidence type="ECO:0000256" key="9">
    <source>
        <dbReference type="PROSITE-ProRule" id="PRU00169"/>
    </source>
</evidence>
<dbReference type="InterPro" id="IPR015943">
    <property type="entry name" value="WD40/YVTN_repeat-like_dom_sf"/>
</dbReference>
<dbReference type="CDD" id="cd17574">
    <property type="entry name" value="REC_OmpR"/>
    <property type="match status" value="1"/>
</dbReference>
<keyword evidence="7" id="KW-0238">DNA-binding</keyword>
<dbReference type="SUPFAM" id="SSF46689">
    <property type="entry name" value="Homeodomain-like"/>
    <property type="match status" value="1"/>
</dbReference>
<dbReference type="Gene3D" id="1.10.10.60">
    <property type="entry name" value="Homeodomain-like"/>
    <property type="match status" value="1"/>
</dbReference>
<reference evidence="15" key="2">
    <citation type="submission" date="2012-02" db="EMBL/GenBank/DDBJ databases">
        <title>Complete sequence of chromosome 2 of Prevotella dentalis DSM 3688.</title>
        <authorList>
            <consortium name="US DOE Joint Genome Institute (JGI-PGF)"/>
            <person name="Lucas S."/>
            <person name="Copeland A."/>
            <person name="Lapidus A."/>
            <person name="Glavina del Rio T."/>
            <person name="Dalin E."/>
            <person name="Tice H."/>
            <person name="Bruce D."/>
            <person name="Goodwin L."/>
            <person name="Pitluck S."/>
            <person name="Peters L."/>
            <person name="Mikhailova N."/>
            <person name="Chertkov O."/>
            <person name="Kyrpides N."/>
            <person name="Mavromatis K."/>
            <person name="Ivanova N."/>
            <person name="Brettin T."/>
            <person name="Detter J.C."/>
            <person name="Han C."/>
            <person name="Larimer F."/>
            <person name="Land M."/>
            <person name="Hauser L."/>
            <person name="Markowitz V."/>
            <person name="Cheng J.-F."/>
            <person name="Hugenholtz P."/>
            <person name="Woyke T."/>
            <person name="Wu D."/>
            <person name="Gronow S."/>
            <person name="Wellnitz S."/>
            <person name="Brambilla E."/>
            <person name="Klenk H.-P."/>
            <person name="Eisen J.A."/>
        </authorList>
    </citation>
    <scope>NUCLEOTIDE SEQUENCE</scope>
    <source>
        <strain evidence="15">DSM 3688</strain>
    </source>
</reference>
<dbReference type="InterPro" id="IPR018062">
    <property type="entry name" value="HTH_AraC-typ_CS"/>
</dbReference>
<evidence type="ECO:0000256" key="3">
    <source>
        <dbReference type="ARBA" id="ARBA00022553"/>
    </source>
</evidence>
<evidence type="ECO:0000256" key="1">
    <source>
        <dbReference type="ARBA" id="ARBA00000085"/>
    </source>
</evidence>
<dbReference type="Gene3D" id="1.10.287.130">
    <property type="match status" value="1"/>
</dbReference>
<gene>
    <name evidence="15" type="ordered locus">Prede_2683</name>
    <name evidence="16" type="ORF">HMPREF9136_1640</name>
</gene>
<keyword evidence="18" id="KW-1185">Reference proteome</keyword>
<dbReference type="InterPro" id="IPR003661">
    <property type="entry name" value="HisK_dim/P_dom"/>
</dbReference>
<name>F9D462_PREDD</name>